<dbReference type="PANTHER" id="PTHR33112:SF8">
    <property type="entry name" value="HETEROKARYON INCOMPATIBILITY DOMAIN-CONTAINING PROTEIN"/>
    <property type="match status" value="1"/>
</dbReference>
<reference evidence="2 3" key="1">
    <citation type="submission" date="2015-06" db="EMBL/GenBank/DDBJ databases">
        <title>Survival trade-offs in plant roots during colonization by closely related pathogenic and mutualistic fungi.</title>
        <authorList>
            <person name="Hacquard S."/>
            <person name="Kracher B."/>
            <person name="Hiruma K."/>
            <person name="Weinman A."/>
            <person name="Muench P."/>
            <person name="Garrido Oter R."/>
            <person name="Ver Loren van Themaat E."/>
            <person name="Dallerey J.-F."/>
            <person name="Damm U."/>
            <person name="Henrissat B."/>
            <person name="Lespinet O."/>
            <person name="Thon M."/>
            <person name="Kemen E."/>
            <person name="McHardy A.C."/>
            <person name="Schulze-Lefert P."/>
            <person name="O'Connell R.J."/>
        </authorList>
    </citation>
    <scope>NUCLEOTIDE SEQUENCE [LARGE SCALE GENOMIC DNA]</scope>
    <source>
        <strain evidence="2 3">MAFF 238704</strain>
    </source>
</reference>
<comment type="caution">
    <text evidence="2">The sequence shown here is derived from an EMBL/GenBank/DDBJ whole genome shotgun (WGS) entry which is preliminary data.</text>
</comment>
<protein>
    <submittedName>
        <fullName evidence="2">Heterokaryon incompatibility protein</fullName>
    </submittedName>
</protein>
<name>A0A167DV38_COLIC</name>
<dbReference type="InterPro" id="IPR010730">
    <property type="entry name" value="HET"/>
</dbReference>
<dbReference type="Pfam" id="PF06985">
    <property type="entry name" value="HET"/>
    <property type="match status" value="1"/>
</dbReference>
<dbReference type="PANTHER" id="PTHR33112">
    <property type="entry name" value="DOMAIN PROTEIN, PUTATIVE-RELATED"/>
    <property type="match status" value="1"/>
</dbReference>
<organism evidence="2 3">
    <name type="scientific">Colletotrichum incanum</name>
    <name type="common">Soybean anthracnose fungus</name>
    <dbReference type="NCBI Taxonomy" id="1573173"/>
    <lineage>
        <taxon>Eukaryota</taxon>
        <taxon>Fungi</taxon>
        <taxon>Dikarya</taxon>
        <taxon>Ascomycota</taxon>
        <taxon>Pezizomycotina</taxon>
        <taxon>Sordariomycetes</taxon>
        <taxon>Hypocreomycetidae</taxon>
        <taxon>Glomerellales</taxon>
        <taxon>Glomerellaceae</taxon>
        <taxon>Colletotrichum</taxon>
        <taxon>Colletotrichum spaethianum species complex</taxon>
    </lineage>
</organism>
<dbReference type="Proteomes" id="UP000076584">
    <property type="component" value="Unassembled WGS sequence"/>
</dbReference>
<evidence type="ECO:0000259" key="1">
    <source>
        <dbReference type="Pfam" id="PF06985"/>
    </source>
</evidence>
<proteinExistence type="predicted"/>
<dbReference type="EMBL" id="LFIW01000875">
    <property type="protein sequence ID" value="KZL84381.1"/>
    <property type="molecule type" value="Genomic_DNA"/>
</dbReference>
<keyword evidence="3" id="KW-1185">Reference proteome</keyword>
<sequence>MPLCVACDRLDLADLIDEENEVQDLVLHDSVALLKKSISFCDLCRLFYASITKKLQSERVDIEEAAWSDSKSPVILRGVQYHDENYDPRGLFWVKVRCDRLSPRAYCYFSFYPEVETPLLEDTIIGRPIKPPGEQISLLNDWVMSCDTYHKGCHSDPSPLPTRVIDVGLDGKTEPSLVITGGATDRYMTLSHCWGLHPVICTTTETIEDHLEALPLANLPPTFRDAVLITRSLGIQYIWIDSLCIIQDSKKDWELESVKMGTIYASSYLTIAASASKDSTGGCFTPRDTSNHVRVKCTVRSKGDSQTVPIFVRLRPRDFSHLPLSTLHNRAWVTQERLLSSRMIHYDTDQLLWECREARLAEDGVPVDAFTVQKLVWDERLHMSYPFAQGRLSTSEFVWDWYDMVSAYSSRGITKSYDKLPALSGLAKVMEECTGQEYVAGLWKSHLAYGLLWRRSERWLHEPSNGYRAPSWSWASLEGDVIMPEIASMLPTGNAMEAMIDIIDVQTTPLGLDPRGMLQSGYLKLNGKLKIADPRMDPGTPGYQRFATYRKELAIDFLNQNGRMVGLAIFDKDYSSSEKSLYYLQVVRREIEPSRWHGLLLEPTEEPNQFRRVGFCRTEEIPTRDWFSDATEETITIV</sequence>
<accession>A0A167DV38</accession>
<evidence type="ECO:0000313" key="2">
    <source>
        <dbReference type="EMBL" id="KZL84381.1"/>
    </source>
</evidence>
<evidence type="ECO:0000313" key="3">
    <source>
        <dbReference type="Proteomes" id="UP000076584"/>
    </source>
</evidence>
<gene>
    <name evidence="2" type="ORF">CI238_06801</name>
</gene>
<dbReference type="AlphaFoldDB" id="A0A167DV38"/>
<feature type="domain" description="Heterokaryon incompatibility" evidence="1">
    <location>
        <begin position="187"/>
        <end position="336"/>
    </location>
</feature>